<protein>
    <submittedName>
        <fullName evidence="1">Small protein A, tmRNA-binding</fullName>
    </submittedName>
</protein>
<proteinExistence type="predicted"/>
<dbReference type="Proteomes" id="UP000055047">
    <property type="component" value="Unassembled WGS sequence"/>
</dbReference>
<dbReference type="EMBL" id="CCXQ01000057">
    <property type="protein sequence ID" value="CEG20682.1"/>
    <property type="molecule type" value="Genomic_DNA"/>
</dbReference>
<organism evidence="1 2">
    <name type="scientific">Anaplasma phagocytophilum</name>
    <name type="common">Ehrlichia phagocytophila</name>
    <dbReference type="NCBI Taxonomy" id="948"/>
    <lineage>
        <taxon>Bacteria</taxon>
        <taxon>Pseudomonadati</taxon>
        <taxon>Pseudomonadota</taxon>
        <taxon>Alphaproteobacteria</taxon>
        <taxon>Rickettsiales</taxon>
        <taxon>Anaplasmataceae</taxon>
        <taxon>Anaplasma</taxon>
        <taxon>phagocytophilum group</taxon>
    </lineage>
</organism>
<evidence type="ECO:0000313" key="1">
    <source>
        <dbReference type="EMBL" id="CEG20682.1"/>
    </source>
</evidence>
<evidence type="ECO:0000313" key="2">
    <source>
        <dbReference type="Proteomes" id="UP000055047"/>
    </source>
</evidence>
<reference evidence="1 2" key="1">
    <citation type="submission" date="2014-09" db="EMBL/GenBank/DDBJ databases">
        <authorList>
            <person name="Loux Valentin"/>
            <person name="Dugat Thibaut"/>
        </authorList>
    </citation>
    <scope>NUCLEOTIDE SEQUENCE [LARGE SCALE GENOMIC DNA]</scope>
    <source>
        <strain evidence="1 2">BOV-10_179</strain>
    </source>
</reference>
<name>A0A098EFW9_ANAPH</name>
<accession>A0A098EFW9</accession>
<sequence>MLSFSAMLRRSVMLLRFLAICCALCTLTGCLSRVQYNGYPSTNIKLWDNVKEGASKTEIINVLGYPVLEEDNNWIYPSCMLQKVAASIFREYSCDVLKVAFDADDNVETVVRLHTPTRSLHKVLKSKTSITGIHDGVWRKVERVFGAAS</sequence>
<dbReference type="AlphaFoldDB" id="A0A098EFW9"/>
<gene>
    <name evidence="1" type="primary">smpA</name>
    <name evidence="1" type="ORF">ANAPHAGO_00391</name>
</gene>